<feature type="transmembrane region" description="Helical" evidence="1">
    <location>
        <begin position="213"/>
        <end position="230"/>
    </location>
</feature>
<feature type="transmembrane region" description="Helical" evidence="1">
    <location>
        <begin position="68"/>
        <end position="89"/>
    </location>
</feature>
<proteinExistence type="predicted"/>
<keyword evidence="1" id="KW-1133">Transmembrane helix</keyword>
<dbReference type="Proteomes" id="UP000887116">
    <property type="component" value="Unassembled WGS sequence"/>
</dbReference>
<organism evidence="2 3">
    <name type="scientific">Trichonephila clavata</name>
    <name type="common">Joro spider</name>
    <name type="synonym">Nephila clavata</name>
    <dbReference type="NCBI Taxonomy" id="2740835"/>
    <lineage>
        <taxon>Eukaryota</taxon>
        <taxon>Metazoa</taxon>
        <taxon>Ecdysozoa</taxon>
        <taxon>Arthropoda</taxon>
        <taxon>Chelicerata</taxon>
        <taxon>Arachnida</taxon>
        <taxon>Araneae</taxon>
        <taxon>Araneomorphae</taxon>
        <taxon>Entelegynae</taxon>
        <taxon>Araneoidea</taxon>
        <taxon>Nephilidae</taxon>
        <taxon>Trichonephila</taxon>
    </lineage>
</organism>
<feature type="transmembrane region" description="Helical" evidence="1">
    <location>
        <begin position="307"/>
        <end position="324"/>
    </location>
</feature>
<feature type="transmembrane region" description="Helical" evidence="1">
    <location>
        <begin position="95"/>
        <end position="117"/>
    </location>
</feature>
<evidence type="ECO:0000313" key="3">
    <source>
        <dbReference type="Proteomes" id="UP000887116"/>
    </source>
</evidence>
<keyword evidence="1" id="KW-0812">Transmembrane</keyword>
<protein>
    <submittedName>
        <fullName evidence="2">Uncharacterized protein</fullName>
    </submittedName>
</protein>
<sequence>MNTSRTERRISPQSVEEQAFPETFYLRHEKKWVLGDVDFIRKAFCAVSYDFPSPNEPSTPRTFLKRAILEHTVTFILTFYIIGDTMSIVSSVDRLPIGLLFSSIVTDFCIISIRLLLLYKRKVIVSTLEYLLKTHSKFQARRTEDRKLYILAGFCTCFVIPTAFFSQTVELCFTDELLKSYVRDSFFGWSSRENWINCAALTGLDVVVMNQKYTFPGFTIVLCCYVFGLLRRILESFAMSIEEKDDFKTMFDYFSKNSQKILRCIQEVKNSFALLLLLNFGYMLCSIFSVSTILIRLNPADTDMRLVIPHYISLILVLAAFYITSVRATAVHETAVEIKDCIHKRVAKKATLKHSLSPEEQCLLLSMASEFPSRVVITGWDLFTLNRHFIRRTAGGIITYGMLLSQIDK</sequence>
<keyword evidence="3" id="KW-1185">Reference proteome</keyword>
<evidence type="ECO:0000256" key="1">
    <source>
        <dbReference type="SAM" id="Phobius"/>
    </source>
</evidence>
<accession>A0A8X6FKW4</accession>
<feature type="transmembrane region" description="Helical" evidence="1">
    <location>
        <begin position="148"/>
        <end position="169"/>
    </location>
</feature>
<dbReference type="AlphaFoldDB" id="A0A8X6FKW4"/>
<dbReference type="EMBL" id="BMAO01012602">
    <property type="protein sequence ID" value="GFQ82601.1"/>
    <property type="molecule type" value="Genomic_DNA"/>
</dbReference>
<gene>
    <name evidence="2" type="primary">AVEN_170197_1</name>
    <name evidence="2" type="ORF">TNCT_63191</name>
</gene>
<name>A0A8X6FKW4_TRICU</name>
<evidence type="ECO:0000313" key="2">
    <source>
        <dbReference type="EMBL" id="GFQ82601.1"/>
    </source>
</evidence>
<reference evidence="2" key="1">
    <citation type="submission" date="2020-07" db="EMBL/GenBank/DDBJ databases">
        <title>Multicomponent nature underlies the extraordinary mechanical properties of spider dragline silk.</title>
        <authorList>
            <person name="Kono N."/>
            <person name="Nakamura H."/>
            <person name="Mori M."/>
            <person name="Yoshida Y."/>
            <person name="Ohtoshi R."/>
            <person name="Malay A.D."/>
            <person name="Moran D.A.P."/>
            <person name="Tomita M."/>
            <person name="Numata K."/>
            <person name="Arakawa K."/>
        </authorList>
    </citation>
    <scope>NUCLEOTIDE SEQUENCE</scope>
</reference>
<keyword evidence="1" id="KW-0472">Membrane</keyword>
<comment type="caution">
    <text evidence="2">The sequence shown here is derived from an EMBL/GenBank/DDBJ whole genome shotgun (WGS) entry which is preliminary data.</text>
</comment>
<feature type="transmembrane region" description="Helical" evidence="1">
    <location>
        <begin position="272"/>
        <end position="295"/>
    </location>
</feature>
<dbReference type="OrthoDB" id="6419264at2759"/>